<proteinExistence type="predicted"/>
<dbReference type="Proteomes" id="UP000652720">
    <property type="component" value="Unassembled WGS sequence"/>
</dbReference>
<organism evidence="1 4">
    <name type="scientific">Deinococcus wulumuqiensis</name>
    <dbReference type="NCBI Taxonomy" id="980427"/>
    <lineage>
        <taxon>Bacteria</taxon>
        <taxon>Thermotogati</taxon>
        <taxon>Deinococcota</taxon>
        <taxon>Deinococci</taxon>
        <taxon>Deinococcales</taxon>
        <taxon>Deinococcaceae</taxon>
        <taxon>Deinococcus</taxon>
    </lineage>
</organism>
<evidence type="ECO:0000313" key="3">
    <source>
        <dbReference type="Proteomes" id="UP000630135"/>
    </source>
</evidence>
<comment type="caution">
    <text evidence="1">The sequence shown here is derived from an EMBL/GenBank/DDBJ whole genome shotgun (WGS) entry which is preliminary data.</text>
</comment>
<gene>
    <name evidence="2" type="ORF">GCM10008021_15860</name>
    <name evidence="1" type="ORF">GCM10010914_21620</name>
</gene>
<protein>
    <recommendedName>
        <fullName evidence="5">ImmA/IrrE family metallo-endopeptidase</fullName>
    </recommendedName>
</protein>
<keyword evidence="3" id="KW-1185">Reference proteome</keyword>
<dbReference type="EMBL" id="BMLZ01000018">
    <property type="protein sequence ID" value="GGP29935.1"/>
    <property type="molecule type" value="Genomic_DNA"/>
</dbReference>
<evidence type="ECO:0008006" key="5">
    <source>
        <dbReference type="Google" id="ProtNLM"/>
    </source>
</evidence>
<dbReference type="EMBL" id="BMMA01000022">
    <property type="protein sequence ID" value="GGI86828.1"/>
    <property type="molecule type" value="Genomic_DNA"/>
</dbReference>
<evidence type="ECO:0000313" key="4">
    <source>
        <dbReference type="Proteomes" id="UP000652720"/>
    </source>
</evidence>
<reference evidence="1" key="4">
    <citation type="submission" date="2023-08" db="EMBL/GenBank/DDBJ databases">
        <authorList>
            <person name="Sun Q."/>
            <person name="Zhou Y."/>
        </authorList>
    </citation>
    <scope>NUCLEOTIDE SEQUENCE</scope>
    <source>
        <strain evidence="2">CGMCC 1.8884</strain>
        <strain evidence="1">CGMCC 1.8885</strain>
    </source>
</reference>
<reference evidence="1" key="2">
    <citation type="journal article" date="2014" name="Int. J. Syst. Evol. Microbiol.">
        <title>Complete genome sequence of Corynebacterium casei LMG S-19264T (=DSM 44701T), isolated from a smear-ripened cheese.</title>
        <authorList>
            <consortium name="US DOE Joint Genome Institute (JGI-PGF)"/>
            <person name="Walter F."/>
            <person name="Albersmeier A."/>
            <person name="Kalinowski J."/>
            <person name="Ruckert C."/>
        </authorList>
    </citation>
    <scope>NUCLEOTIDE SEQUENCE</scope>
    <source>
        <strain evidence="1">CGMCC 1.8885</strain>
    </source>
</reference>
<dbReference type="AlphaFoldDB" id="A0AAV4K5D5"/>
<dbReference type="Proteomes" id="UP000630135">
    <property type="component" value="Unassembled WGS sequence"/>
</dbReference>
<dbReference type="RefSeq" id="WP_017870041.1">
    <property type="nucleotide sequence ID" value="NZ_BMLZ01000018.1"/>
</dbReference>
<reference evidence="3" key="3">
    <citation type="journal article" date="2019" name="Int. J. Syst. Evol. Microbiol.">
        <title>The Global Catalogue of Microorganisms (GCM) 10K type strain sequencing project: providing services to taxonomists for standard genome sequencing and annotation.</title>
        <authorList>
            <consortium name="The Broad Institute Genomics Platform"/>
            <consortium name="The Broad Institute Genome Sequencing Center for Infectious Disease"/>
            <person name="Wu L."/>
            <person name="Ma J."/>
        </authorList>
    </citation>
    <scope>NUCLEOTIDE SEQUENCE [LARGE SCALE GENOMIC DNA]</scope>
    <source>
        <strain evidence="3">CGMCC 1.8884</strain>
    </source>
</reference>
<evidence type="ECO:0000313" key="2">
    <source>
        <dbReference type="EMBL" id="GGP29935.1"/>
    </source>
</evidence>
<reference evidence="2" key="1">
    <citation type="journal article" date="2014" name="Int. J. Syst. Evol. Microbiol.">
        <title>Complete genome of a new Firmicutes species belonging to the dominant human colonic microbiota ('Ruminococcus bicirculans') reveals two chromosomes and a selective capacity to utilize plant glucans.</title>
        <authorList>
            <consortium name="NISC Comparative Sequencing Program"/>
            <person name="Wegmann U."/>
            <person name="Louis P."/>
            <person name="Goesmann A."/>
            <person name="Henrissat B."/>
            <person name="Duncan S.H."/>
            <person name="Flint H.J."/>
        </authorList>
    </citation>
    <scope>NUCLEOTIDE SEQUENCE</scope>
    <source>
        <strain evidence="2">CGMCC 1.8884</strain>
    </source>
</reference>
<name>A0AAV4K5D5_9DEIO</name>
<sequence>MSLDPDVYNLLRYQQARHAEAEYADDMEELAAHFGCVVIPADASRLVGGEIHIQRGLKFEARRSALAHELSHKLTQERDFDGAPSYEEVILHRHSSVPDMPAHLERLAEHGQDLLTMPDHIVQTVLNLCGTEARAVWVLHQQQRVYLHEALRRIVHFNESARIAGFIAVRGTIHHAYSYGYYLPAWVGDRAPTRGEGLTLFSVPGRPLVTVGLVAVGDWEAA</sequence>
<dbReference type="GeneID" id="59164362"/>
<accession>A0AAV4K5D5</accession>
<evidence type="ECO:0000313" key="1">
    <source>
        <dbReference type="EMBL" id="GGI86828.1"/>
    </source>
</evidence>